<name>A0A098LNL6_9BACT</name>
<comment type="caution">
    <text evidence="2">The sequence shown here is derived from an EMBL/GenBank/DDBJ whole genome shotgun (WGS) entry which is preliminary data.</text>
</comment>
<sequence>MSDLQNNYHVKETTRVLNKNESEKEKRQKLAEKRRIALAKMNSKSGTKYRKRRSLEFDYY</sequence>
<evidence type="ECO:0000313" key="3">
    <source>
        <dbReference type="Proteomes" id="UP000030185"/>
    </source>
</evidence>
<gene>
    <name evidence="2" type="ORF">MYP_4939</name>
</gene>
<proteinExistence type="predicted"/>
<feature type="compositionally biased region" description="Basic and acidic residues" evidence="1">
    <location>
        <begin position="9"/>
        <end position="31"/>
    </location>
</feature>
<keyword evidence="3" id="KW-1185">Reference proteome</keyword>
<evidence type="ECO:0000313" key="2">
    <source>
        <dbReference type="EMBL" id="GAL87708.1"/>
    </source>
</evidence>
<organism evidence="2 3">
    <name type="scientific">Sporocytophaga myxococcoides</name>
    <dbReference type="NCBI Taxonomy" id="153721"/>
    <lineage>
        <taxon>Bacteria</taxon>
        <taxon>Pseudomonadati</taxon>
        <taxon>Bacteroidota</taxon>
        <taxon>Cytophagia</taxon>
        <taxon>Cytophagales</taxon>
        <taxon>Cytophagaceae</taxon>
        <taxon>Sporocytophaga</taxon>
    </lineage>
</organism>
<dbReference type="Proteomes" id="UP000030185">
    <property type="component" value="Unassembled WGS sequence"/>
</dbReference>
<dbReference type="EMBL" id="BBLT01000016">
    <property type="protein sequence ID" value="GAL87708.1"/>
    <property type="molecule type" value="Genomic_DNA"/>
</dbReference>
<reference evidence="2 3" key="1">
    <citation type="submission" date="2014-09" db="EMBL/GenBank/DDBJ databases">
        <title>Sporocytophaga myxococcoides PG-01 genome sequencing.</title>
        <authorList>
            <person name="Liu L."/>
            <person name="Gao P.J."/>
            <person name="Chen G.J."/>
            <person name="Wang L.S."/>
        </authorList>
    </citation>
    <scope>NUCLEOTIDE SEQUENCE [LARGE SCALE GENOMIC DNA]</scope>
    <source>
        <strain evidence="2 3">PG-01</strain>
    </source>
</reference>
<evidence type="ECO:0000256" key="1">
    <source>
        <dbReference type="SAM" id="MobiDB-lite"/>
    </source>
</evidence>
<accession>A0A098LNL6</accession>
<feature type="region of interest" description="Disordered" evidence="1">
    <location>
        <begin position="1"/>
        <end position="31"/>
    </location>
</feature>
<dbReference type="AlphaFoldDB" id="A0A098LNL6"/>
<dbReference type="STRING" id="153721.MYP_4939"/>
<protein>
    <submittedName>
        <fullName evidence="2">Uncharacterized protein</fullName>
    </submittedName>
</protein>